<dbReference type="SFLD" id="SFLDG01067">
    <property type="entry name" value="SPASM/twitch_domain_containing"/>
    <property type="match status" value="1"/>
</dbReference>
<dbReference type="InterPro" id="IPR006638">
    <property type="entry name" value="Elp3/MiaA/NifB-like_rSAM"/>
</dbReference>
<evidence type="ECO:0000256" key="8">
    <source>
        <dbReference type="ARBA" id="ARBA00023134"/>
    </source>
</evidence>
<dbReference type="InterPro" id="IPR007197">
    <property type="entry name" value="rSAM"/>
</dbReference>
<keyword evidence="8" id="KW-0342">GTP-binding</keyword>
<dbReference type="SFLD" id="SFLDG01386">
    <property type="entry name" value="main_SPASM_domain-containing"/>
    <property type="match status" value="1"/>
</dbReference>
<evidence type="ECO:0000313" key="15">
    <source>
        <dbReference type="Proteomes" id="UP000231990"/>
    </source>
</evidence>
<evidence type="ECO:0000256" key="1">
    <source>
        <dbReference type="ARBA" id="ARBA00001966"/>
    </source>
</evidence>
<dbReference type="GO" id="GO:0046872">
    <property type="term" value="F:metal ion binding"/>
    <property type="evidence" value="ECO:0007669"/>
    <property type="project" value="UniProtKB-KW"/>
</dbReference>
<dbReference type="PANTHER" id="PTHR22960">
    <property type="entry name" value="MOLYBDOPTERIN COFACTOR SYNTHESIS PROTEIN A"/>
    <property type="match status" value="1"/>
</dbReference>
<dbReference type="AlphaFoldDB" id="A0A2M9ZMX1"/>
<evidence type="ECO:0000259" key="11">
    <source>
        <dbReference type="PROSITE" id="PS51918"/>
    </source>
</evidence>
<keyword evidence="5" id="KW-0547">Nucleotide-binding</keyword>
<keyword evidence="10" id="KW-0456">Lyase</keyword>
<proteinExistence type="predicted"/>
<dbReference type="Proteomes" id="UP000231990">
    <property type="component" value="Unassembled WGS sequence"/>
</dbReference>
<gene>
    <name evidence="12" type="ORF">CH360_07485</name>
    <name evidence="13" type="ORF">CH373_09740</name>
</gene>
<keyword evidence="3" id="KW-0949">S-adenosyl-L-methionine</keyword>
<sequence length="336" mass="37644">MEERQTLSPGSTRAGTANLQAFPRKFEVLRISVTSTCGFGCVYCAPGTSSEDPSALNTFRESHSAHLSLDLLRRNLTILTSKLNIKEVHLTGGEPTNHKQLPEIVSLVKELGVPEVALTSNGFFPEPLLSKLQAAGLDRMNFSVDSLSQEGFQRISGKKLPVHKLIEKVEQAISLKMNVKVNCTVLRGYNEDQVVPLLKWTGDRGVPIRYLELMRMGPLFSRHQELFYSALEIRDQIGHEFNFEAEDTPLESTAKYYRTTEGYRFGIIGNHTEPFCEGCNRLRMDVKGNIYGCLSDTTSYSLSENEEQVEESLRLAMMSKKNQFTGSELSMKYIGG</sequence>
<evidence type="ECO:0000256" key="4">
    <source>
        <dbReference type="ARBA" id="ARBA00022723"/>
    </source>
</evidence>
<feature type="domain" description="Radical SAM core" evidence="11">
    <location>
        <begin position="21"/>
        <end position="244"/>
    </location>
</feature>
<dbReference type="GO" id="GO:0061798">
    <property type="term" value="F:GTP 3',8'-cyclase activity"/>
    <property type="evidence" value="ECO:0007669"/>
    <property type="project" value="TreeGrafter"/>
</dbReference>
<dbReference type="PROSITE" id="PS51918">
    <property type="entry name" value="RADICAL_SAM"/>
    <property type="match status" value="1"/>
</dbReference>
<keyword evidence="9" id="KW-0501">Molybdenum cofactor biosynthesis</keyword>
<evidence type="ECO:0000256" key="7">
    <source>
        <dbReference type="ARBA" id="ARBA00023014"/>
    </source>
</evidence>
<dbReference type="GO" id="GO:0006777">
    <property type="term" value="P:Mo-molybdopterin cofactor biosynthetic process"/>
    <property type="evidence" value="ECO:0007669"/>
    <property type="project" value="UniProtKB-KW"/>
</dbReference>
<dbReference type="InterPro" id="IPR040064">
    <property type="entry name" value="MoaA-like"/>
</dbReference>
<dbReference type="InterPro" id="IPR013785">
    <property type="entry name" value="Aldolase_TIM"/>
</dbReference>
<keyword evidence="4" id="KW-0479">Metal-binding</keyword>
<evidence type="ECO:0000313" key="13">
    <source>
        <dbReference type="EMBL" id="PJZ73395.1"/>
    </source>
</evidence>
<evidence type="ECO:0000256" key="10">
    <source>
        <dbReference type="ARBA" id="ARBA00023239"/>
    </source>
</evidence>
<dbReference type="SMART" id="SM00729">
    <property type="entry name" value="Elp3"/>
    <property type="match status" value="1"/>
</dbReference>
<dbReference type="Gene3D" id="3.20.20.70">
    <property type="entry name" value="Aldolase class I"/>
    <property type="match status" value="1"/>
</dbReference>
<keyword evidence="2" id="KW-0004">4Fe-4S</keyword>
<dbReference type="SUPFAM" id="SSF102114">
    <property type="entry name" value="Radical SAM enzymes"/>
    <property type="match status" value="1"/>
</dbReference>
<evidence type="ECO:0000313" key="14">
    <source>
        <dbReference type="Proteomes" id="UP000231962"/>
    </source>
</evidence>
<dbReference type="GO" id="GO:0005525">
    <property type="term" value="F:GTP binding"/>
    <property type="evidence" value="ECO:0007669"/>
    <property type="project" value="UniProtKB-KW"/>
</dbReference>
<keyword evidence="7" id="KW-0411">Iron-sulfur</keyword>
<evidence type="ECO:0000313" key="12">
    <source>
        <dbReference type="EMBL" id="PJZ70175.1"/>
    </source>
</evidence>
<comment type="cofactor">
    <cofactor evidence="1">
        <name>[4Fe-4S] cluster</name>
        <dbReference type="ChEBI" id="CHEBI:49883"/>
    </cofactor>
</comment>
<name>A0A2M9ZMX1_9LEPT</name>
<protein>
    <submittedName>
        <fullName evidence="13">Molybdenum cofactor biosynthesis protein MoeA</fullName>
    </submittedName>
</protein>
<keyword evidence="6" id="KW-0408">Iron</keyword>
<dbReference type="OrthoDB" id="9763993at2"/>
<dbReference type="RefSeq" id="WP_100713512.1">
    <property type="nucleotide sequence ID" value="NZ_NPDY01000005.1"/>
</dbReference>
<dbReference type="Pfam" id="PF06463">
    <property type="entry name" value="Mob_synth_C"/>
    <property type="match status" value="1"/>
</dbReference>
<dbReference type="Pfam" id="PF04055">
    <property type="entry name" value="Radical_SAM"/>
    <property type="match status" value="1"/>
</dbReference>
<dbReference type="EMBL" id="NPDY01000005">
    <property type="protein sequence ID" value="PJZ70175.1"/>
    <property type="molecule type" value="Genomic_DNA"/>
</dbReference>
<comment type="caution">
    <text evidence="13">The sequence shown here is derived from an EMBL/GenBank/DDBJ whole genome shotgun (WGS) entry which is preliminary data.</text>
</comment>
<dbReference type="EMBL" id="NPDZ01000005">
    <property type="protein sequence ID" value="PJZ73395.1"/>
    <property type="molecule type" value="Genomic_DNA"/>
</dbReference>
<dbReference type="GO" id="GO:0051539">
    <property type="term" value="F:4 iron, 4 sulfur cluster binding"/>
    <property type="evidence" value="ECO:0007669"/>
    <property type="project" value="UniProtKB-KW"/>
</dbReference>
<dbReference type="PANTHER" id="PTHR22960:SF0">
    <property type="entry name" value="MOLYBDENUM COFACTOR BIOSYNTHESIS PROTEIN 1"/>
    <property type="match status" value="1"/>
</dbReference>
<evidence type="ECO:0000256" key="3">
    <source>
        <dbReference type="ARBA" id="ARBA00022691"/>
    </source>
</evidence>
<dbReference type="Proteomes" id="UP000231962">
    <property type="component" value="Unassembled WGS sequence"/>
</dbReference>
<evidence type="ECO:0000256" key="9">
    <source>
        <dbReference type="ARBA" id="ARBA00023150"/>
    </source>
</evidence>
<dbReference type="SFLD" id="SFLDS00029">
    <property type="entry name" value="Radical_SAM"/>
    <property type="match status" value="1"/>
</dbReference>
<evidence type="ECO:0000256" key="6">
    <source>
        <dbReference type="ARBA" id="ARBA00023004"/>
    </source>
</evidence>
<dbReference type="CDD" id="cd01335">
    <property type="entry name" value="Radical_SAM"/>
    <property type="match status" value="1"/>
</dbReference>
<dbReference type="SFLD" id="SFLDG01383">
    <property type="entry name" value="cyclic_pyranopterin_phosphate"/>
    <property type="match status" value="1"/>
</dbReference>
<reference evidence="14 15" key="1">
    <citation type="submission" date="2017-07" db="EMBL/GenBank/DDBJ databases">
        <title>Leptospira spp. isolated from tropical soils.</title>
        <authorList>
            <person name="Thibeaux R."/>
            <person name="Iraola G."/>
            <person name="Ferres I."/>
            <person name="Bierque E."/>
            <person name="Girault D."/>
            <person name="Soupe-Gilbert M.-E."/>
            <person name="Picardeau M."/>
            <person name="Goarant C."/>
        </authorList>
    </citation>
    <scope>NUCLEOTIDE SEQUENCE [LARGE SCALE GENOMIC DNA]</scope>
    <source>
        <strain evidence="13 15">FH1-B-B1</strain>
        <strain evidence="12 14">FH1-B-C1</strain>
    </source>
</reference>
<dbReference type="InterPro" id="IPR010505">
    <property type="entry name" value="MoaA_twitch"/>
</dbReference>
<organism evidence="13 15">
    <name type="scientific">Leptospira perolatii</name>
    <dbReference type="NCBI Taxonomy" id="2023191"/>
    <lineage>
        <taxon>Bacteria</taxon>
        <taxon>Pseudomonadati</taxon>
        <taxon>Spirochaetota</taxon>
        <taxon>Spirochaetia</taxon>
        <taxon>Leptospirales</taxon>
        <taxon>Leptospiraceae</taxon>
        <taxon>Leptospira</taxon>
    </lineage>
</organism>
<accession>A0A2M9ZMX1</accession>
<evidence type="ECO:0000256" key="2">
    <source>
        <dbReference type="ARBA" id="ARBA00022485"/>
    </source>
</evidence>
<dbReference type="InterPro" id="IPR050105">
    <property type="entry name" value="MoCo_biosynth_MoaA/MoaC"/>
</dbReference>
<dbReference type="GO" id="GO:0061799">
    <property type="term" value="F:cyclic pyranopterin monophosphate synthase activity"/>
    <property type="evidence" value="ECO:0007669"/>
    <property type="project" value="TreeGrafter"/>
</dbReference>
<dbReference type="InterPro" id="IPR058240">
    <property type="entry name" value="rSAM_sf"/>
</dbReference>
<evidence type="ECO:0000256" key="5">
    <source>
        <dbReference type="ARBA" id="ARBA00022741"/>
    </source>
</evidence>
<keyword evidence="14" id="KW-1185">Reference proteome</keyword>